<dbReference type="Proteomes" id="UP000447434">
    <property type="component" value="Chromosome 15"/>
</dbReference>
<name>A0A6A4P8Y1_LUPAL</name>
<accession>A0A6A4P8Y1</accession>
<proteinExistence type="predicted"/>
<organism evidence="1 2">
    <name type="scientific">Lupinus albus</name>
    <name type="common">White lupine</name>
    <name type="synonym">Lupinus termis</name>
    <dbReference type="NCBI Taxonomy" id="3870"/>
    <lineage>
        <taxon>Eukaryota</taxon>
        <taxon>Viridiplantae</taxon>
        <taxon>Streptophyta</taxon>
        <taxon>Embryophyta</taxon>
        <taxon>Tracheophyta</taxon>
        <taxon>Spermatophyta</taxon>
        <taxon>Magnoliopsida</taxon>
        <taxon>eudicotyledons</taxon>
        <taxon>Gunneridae</taxon>
        <taxon>Pentapetalae</taxon>
        <taxon>rosids</taxon>
        <taxon>fabids</taxon>
        <taxon>Fabales</taxon>
        <taxon>Fabaceae</taxon>
        <taxon>Papilionoideae</taxon>
        <taxon>50 kb inversion clade</taxon>
        <taxon>genistoids sensu lato</taxon>
        <taxon>core genistoids</taxon>
        <taxon>Genisteae</taxon>
        <taxon>Lupinus</taxon>
    </lineage>
</organism>
<evidence type="ECO:0000313" key="1">
    <source>
        <dbReference type="EMBL" id="KAE9598432.1"/>
    </source>
</evidence>
<gene>
    <name evidence="1" type="ORF">Lalb_Chr15g0080881</name>
</gene>
<comment type="caution">
    <text evidence="1">The sequence shown here is derived from an EMBL/GenBank/DDBJ whole genome shotgun (WGS) entry which is preliminary data.</text>
</comment>
<protein>
    <submittedName>
        <fullName evidence="1">Uncharacterized protein</fullName>
    </submittedName>
</protein>
<sequence>MLNKLCLRPSTYSTPFIVVDGGLPILLTPSIFPFCCHHVTYPLAPGVRTKNLSLLPVMCFEQPLSKYHKL</sequence>
<dbReference type="AlphaFoldDB" id="A0A6A4P8Y1"/>
<reference evidence="2" key="1">
    <citation type="journal article" date="2020" name="Nat. Commun.">
        <title>Genome sequence of the cluster root forming white lupin.</title>
        <authorList>
            <person name="Hufnagel B."/>
            <person name="Marques A."/>
            <person name="Soriano A."/>
            <person name="Marques L."/>
            <person name="Divol F."/>
            <person name="Doumas P."/>
            <person name="Sallet E."/>
            <person name="Mancinotti D."/>
            <person name="Carrere S."/>
            <person name="Marande W."/>
            <person name="Arribat S."/>
            <person name="Keller J."/>
            <person name="Huneau C."/>
            <person name="Blein T."/>
            <person name="Aime D."/>
            <person name="Laguerre M."/>
            <person name="Taylor J."/>
            <person name="Schubert V."/>
            <person name="Nelson M."/>
            <person name="Geu-Flores F."/>
            <person name="Crespi M."/>
            <person name="Gallardo-Guerrero K."/>
            <person name="Delaux P.-M."/>
            <person name="Salse J."/>
            <person name="Berges H."/>
            <person name="Guyot R."/>
            <person name="Gouzy J."/>
            <person name="Peret B."/>
        </authorList>
    </citation>
    <scope>NUCLEOTIDE SEQUENCE [LARGE SCALE GENOMIC DNA]</scope>
    <source>
        <strain evidence="2">cv. Amiga</strain>
    </source>
</reference>
<keyword evidence="2" id="KW-1185">Reference proteome</keyword>
<evidence type="ECO:0000313" key="2">
    <source>
        <dbReference type="Proteomes" id="UP000447434"/>
    </source>
</evidence>
<dbReference type="EMBL" id="WOCE01000015">
    <property type="protein sequence ID" value="KAE9598432.1"/>
    <property type="molecule type" value="Genomic_DNA"/>
</dbReference>